<dbReference type="EMBL" id="NSKD01000008">
    <property type="protein sequence ID" value="PAU77826.1"/>
    <property type="molecule type" value="Genomic_DNA"/>
</dbReference>
<gene>
    <name evidence="3" type="ORF">CK501_14125</name>
</gene>
<proteinExistence type="predicted"/>
<evidence type="ECO:0000256" key="1">
    <source>
        <dbReference type="SAM" id="Phobius"/>
    </source>
</evidence>
<keyword evidence="1" id="KW-0812">Transmembrane</keyword>
<dbReference type="GO" id="GO:0002098">
    <property type="term" value="P:tRNA wobble uridine modification"/>
    <property type="evidence" value="ECO:0007669"/>
    <property type="project" value="TreeGrafter"/>
</dbReference>
<feature type="transmembrane region" description="Helical" evidence="1">
    <location>
        <begin position="41"/>
        <end position="60"/>
    </location>
</feature>
<keyword evidence="4" id="KW-1185">Reference proteome</keyword>
<dbReference type="Pfam" id="PF01926">
    <property type="entry name" value="MMR_HSR1"/>
    <property type="match status" value="1"/>
</dbReference>
<protein>
    <submittedName>
        <fullName evidence="3">GTP-binding protein HSR1</fullName>
    </submittedName>
</protein>
<feature type="domain" description="G" evidence="2">
    <location>
        <begin position="278"/>
        <end position="382"/>
    </location>
</feature>
<dbReference type="AlphaFoldDB" id="A0A2A2EXD8"/>
<reference evidence="3 4" key="1">
    <citation type="submission" date="2017-08" db="EMBL/GenBank/DDBJ databases">
        <title>Halovibrio sewagensis sp. nov., isolated from wastewater of high salinity.</title>
        <authorList>
            <person name="Dong X."/>
            <person name="Zhang G."/>
        </authorList>
    </citation>
    <scope>NUCLEOTIDE SEQUENCE [LARGE SCALE GENOMIC DNA]</scope>
    <source>
        <strain evidence="3 4">YL5-2</strain>
    </source>
</reference>
<accession>A0A2A2EXD8</accession>
<dbReference type="GO" id="GO:0005525">
    <property type="term" value="F:GTP binding"/>
    <property type="evidence" value="ECO:0007669"/>
    <property type="project" value="InterPro"/>
</dbReference>
<dbReference type="GO" id="GO:0005737">
    <property type="term" value="C:cytoplasm"/>
    <property type="evidence" value="ECO:0007669"/>
    <property type="project" value="TreeGrafter"/>
</dbReference>
<dbReference type="SUPFAM" id="SSF52540">
    <property type="entry name" value="P-loop containing nucleoside triphosphate hydrolases"/>
    <property type="match status" value="1"/>
</dbReference>
<keyword evidence="1" id="KW-1133">Transmembrane helix</keyword>
<dbReference type="InterPro" id="IPR027417">
    <property type="entry name" value="P-loop_NTPase"/>
</dbReference>
<sequence>MRALLREFGYLRLVAVLIAFLPFFVLPALGVVWLWHSGQLLVWFLVMAGCGLLGYGLHWLSRLYSRSQLPPATGPEAHWPPDSHEAWQHVEARASEATPEQYPLSDATGLFRLGRDTVEDVARHYHPHRERPLLELTVPHMLLIIERASRELRADIVDHVPLSHRLTLGSMARLRRWRDTAVRLEGLYRLGHAAVDPTSVVFRELRRDLGNRVLGYGSEQVQTWLLREYIRKVGYYAIELYSGRLLLASETPVESVTRASQLQQRESEGRSESSEPLRILLLGRANSGRSSLVNALVGEPVAAVDSAAGTTGAIEAYSWGSSDGDEVLLIDTPGVEGEALDTATLRREVLGTDLVLWVTPALRADREGERAVLERMRDWFREDPSRRPPPLIGVVTGVDAVRPAREWAPPYTLAEPATPKARNIVAAVEVVGGELEFDARHRVGVSLSGDAPFNVTPGLVELMEGQLDEARRIRLLRCLRERRRDETWRYLWRQVRNAGQTALAKARKHH</sequence>
<feature type="transmembrane region" description="Helical" evidence="1">
    <location>
        <begin position="12"/>
        <end position="35"/>
    </location>
</feature>
<dbReference type="Proteomes" id="UP000218896">
    <property type="component" value="Unassembled WGS sequence"/>
</dbReference>
<comment type="caution">
    <text evidence="3">The sequence shown here is derived from an EMBL/GenBank/DDBJ whole genome shotgun (WGS) entry which is preliminary data.</text>
</comment>
<name>A0A2A2EXD8_9GAMM</name>
<dbReference type="Gene3D" id="3.40.50.300">
    <property type="entry name" value="P-loop containing nucleotide triphosphate hydrolases"/>
    <property type="match status" value="1"/>
</dbReference>
<evidence type="ECO:0000313" key="3">
    <source>
        <dbReference type="EMBL" id="PAU77826.1"/>
    </source>
</evidence>
<dbReference type="OrthoDB" id="238366at2"/>
<dbReference type="PANTHER" id="PTHR42714:SF6">
    <property type="entry name" value="TRANSLATION INITIATION FACTOR IF-2"/>
    <property type="match status" value="1"/>
</dbReference>
<organism evidence="3 4">
    <name type="scientific">Halovibrio salipaludis</name>
    <dbReference type="NCBI Taxonomy" id="2032626"/>
    <lineage>
        <taxon>Bacteria</taxon>
        <taxon>Pseudomonadati</taxon>
        <taxon>Pseudomonadota</taxon>
        <taxon>Gammaproteobacteria</taxon>
        <taxon>Oceanospirillales</taxon>
        <taxon>Halomonadaceae</taxon>
        <taxon>Halovibrio</taxon>
    </lineage>
</organism>
<evidence type="ECO:0000313" key="4">
    <source>
        <dbReference type="Proteomes" id="UP000218896"/>
    </source>
</evidence>
<dbReference type="RefSeq" id="WP_095618391.1">
    <property type="nucleotide sequence ID" value="NZ_NSKD01000008.1"/>
</dbReference>
<evidence type="ECO:0000259" key="2">
    <source>
        <dbReference type="Pfam" id="PF01926"/>
    </source>
</evidence>
<dbReference type="PANTHER" id="PTHR42714">
    <property type="entry name" value="TRNA MODIFICATION GTPASE GTPBP3"/>
    <property type="match status" value="1"/>
</dbReference>
<dbReference type="GO" id="GO:0030488">
    <property type="term" value="P:tRNA methylation"/>
    <property type="evidence" value="ECO:0007669"/>
    <property type="project" value="TreeGrafter"/>
</dbReference>
<keyword evidence="1" id="KW-0472">Membrane</keyword>
<dbReference type="InterPro" id="IPR006073">
    <property type="entry name" value="GTP-bd"/>
</dbReference>